<protein>
    <submittedName>
        <fullName evidence="3">Uncharacterized protein AlNc14C274G10011</fullName>
    </submittedName>
</protein>
<feature type="compositionally biased region" description="Basic residues" evidence="2">
    <location>
        <begin position="351"/>
        <end position="363"/>
    </location>
</feature>
<feature type="compositionally biased region" description="Basic and acidic residues" evidence="2">
    <location>
        <begin position="443"/>
        <end position="453"/>
    </location>
</feature>
<dbReference type="AlphaFoldDB" id="F0WUK0"/>
<sequence>MTVRFQKEKIDQQEKSDSTRNSSSSKMHAIQRVFGRKSRKNTNSTSTESSRRHTLPNKYPDSSRNKSSDGCRKHESLLVPGRRGLFEVDDDNDSLEALRVKAKERHIQKRNELERLKSELGNAFKSIQQLEMRLASSEKSNAEAQMSLKECQKTVEKRNRQLMKASEKIEALTKEREAAFSLMKEQTKDVTQNAKKEAKRLEEEYLRQLDMNREDWDSKLAQSASMYEAKVKILREQISVLKEERKSRLSALSVRERKKYQDLLMRCERAEASNTQCIHQLRDKEQVIENLERQHSLMHKQNIRDLDQTFAHEENEVKIPSDMHPHDPEHRPITNENHIASSESELDDKQKHSHHDAYKRHPSKGSSINFFDKISFRFKKNVSSEDSTHKSFVDISSTENPSFKMPSSRNESENLGSRPRLHIPESAFSKDDESSDSMFGSDSEGHLSPRPEDQEAPPSPPPPPPPTDEQRHLFEKVKTRAESPLSSEPSSPLFNETQGSHKKTSREASSSDESDDQGPSLHPSPPQSYPRSSLPKNERNASEESSSTSDEDEAADSLHDARPSSPRGKRSKSRMNQYMEKRARKHQENIRKEEEKVTAESRQKEEYDKEWEQLAQEERERKKKQQQRRTTRRRPASMKSTRFSQVKQQFQAHQQHSSYFKPFGQQEANAQDEDARRKRSTFNHNFENESVAGDVDDDRPGFFDATQPSGVDAELHHRQQARLRERHEMELIKKKEAQEADAIRGDTHRRVEKWAFGKALIQLILTMDDVSSLESLKENQIMVAHSPDNDTLKKAYRFCAPQLRVDSFFVNNCSSCRNIIRIIHPDKLRDVSIAQQLEAQELFMVLNQAFESHKAQLQDV</sequence>
<dbReference type="EMBL" id="FR824319">
    <property type="protein sequence ID" value="CCA25081.1"/>
    <property type="molecule type" value="Genomic_DNA"/>
</dbReference>
<feature type="compositionally biased region" description="Basic and acidic residues" evidence="2">
    <location>
        <begin position="61"/>
        <end position="75"/>
    </location>
</feature>
<feature type="compositionally biased region" description="Low complexity" evidence="2">
    <location>
        <begin position="482"/>
        <end position="493"/>
    </location>
</feature>
<feature type="coiled-coil region" evidence="1">
    <location>
        <begin position="99"/>
        <end position="244"/>
    </location>
</feature>
<dbReference type="Gene3D" id="1.10.287.110">
    <property type="entry name" value="DnaJ domain"/>
    <property type="match status" value="1"/>
</dbReference>
<reference evidence="3" key="1">
    <citation type="journal article" date="2011" name="PLoS Biol.">
        <title>Gene gain and loss during evolution of obligate parasitism in the white rust pathogen of Arabidopsis thaliana.</title>
        <authorList>
            <person name="Kemen E."/>
            <person name="Gardiner A."/>
            <person name="Schultz-Larsen T."/>
            <person name="Kemen A.C."/>
            <person name="Balmuth A.L."/>
            <person name="Robert-Seilaniantz A."/>
            <person name="Bailey K."/>
            <person name="Holub E."/>
            <person name="Studholme D.J."/>
            <person name="Maclean D."/>
            <person name="Jones J.D."/>
        </authorList>
    </citation>
    <scope>NUCLEOTIDE SEQUENCE</scope>
</reference>
<proteinExistence type="predicted"/>
<feature type="coiled-coil region" evidence="1">
    <location>
        <begin position="274"/>
        <end position="301"/>
    </location>
</feature>
<accession>F0WUK0</accession>
<dbReference type="InterPro" id="IPR036869">
    <property type="entry name" value="J_dom_sf"/>
</dbReference>
<feature type="compositionally biased region" description="Pro residues" evidence="2">
    <location>
        <begin position="457"/>
        <end position="467"/>
    </location>
</feature>
<dbReference type="HOGENOM" id="CLU_296936_0_0_1"/>
<feature type="region of interest" description="Disordered" evidence="2">
    <location>
        <begin position="1"/>
        <end position="75"/>
    </location>
</feature>
<name>F0WUK0_9STRA</name>
<feature type="region of interest" description="Disordered" evidence="2">
    <location>
        <begin position="342"/>
        <end position="366"/>
    </location>
</feature>
<reference evidence="3" key="2">
    <citation type="submission" date="2011-02" db="EMBL/GenBank/DDBJ databases">
        <authorList>
            <person name="MacLean D."/>
        </authorList>
    </citation>
    <scope>NUCLEOTIDE SEQUENCE</scope>
</reference>
<evidence type="ECO:0000256" key="1">
    <source>
        <dbReference type="SAM" id="Coils"/>
    </source>
</evidence>
<feature type="compositionally biased region" description="Basic and acidic residues" evidence="2">
    <location>
        <begin position="586"/>
        <end position="620"/>
    </location>
</feature>
<feature type="region of interest" description="Disordered" evidence="2">
    <location>
        <begin position="382"/>
        <end position="699"/>
    </location>
</feature>
<evidence type="ECO:0000256" key="2">
    <source>
        <dbReference type="SAM" id="MobiDB-lite"/>
    </source>
</evidence>
<feature type="compositionally biased region" description="Low complexity" evidence="2">
    <location>
        <begin position="643"/>
        <end position="660"/>
    </location>
</feature>
<feature type="compositionally biased region" description="Basic and acidic residues" evidence="2">
    <location>
        <begin position="1"/>
        <end position="18"/>
    </location>
</feature>
<feature type="compositionally biased region" description="Basic and acidic residues" evidence="2">
    <location>
        <begin position="382"/>
        <end position="392"/>
    </location>
</feature>
<gene>
    <name evidence="3" type="primary">AlNc14C274G10011</name>
    <name evidence="3" type="ORF">ALNC14_112250</name>
</gene>
<keyword evidence="1" id="KW-0175">Coiled coil</keyword>
<feature type="compositionally biased region" description="Basic residues" evidence="2">
    <location>
        <begin position="621"/>
        <end position="636"/>
    </location>
</feature>
<evidence type="ECO:0000313" key="3">
    <source>
        <dbReference type="EMBL" id="CCA25081.1"/>
    </source>
</evidence>
<feature type="compositionally biased region" description="Polar residues" evidence="2">
    <location>
        <begin position="394"/>
        <end position="415"/>
    </location>
</feature>
<feature type="compositionally biased region" description="Basic and acidic residues" evidence="2">
    <location>
        <begin position="468"/>
        <end position="481"/>
    </location>
</feature>
<organism evidence="3">
    <name type="scientific">Albugo laibachii Nc14</name>
    <dbReference type="NCBI Taxonomy" id="890382"/>
    <lineage>
        <taxon>Eukaryota</taxon>
        <taxon>Sar</taxon>
        <taxon>Stramenopiles</taxon>
        <taxon>Oomycota</taxon>
        <taxon>Peronosporomycetes</taxon>
        <taxon>Albuginales</taxon>
        <taxon>Albuginaceae</taxon>
        <taxon>Albugo</taxon>
    </lineage>
</organism>